<keyword evidence="11" id="KW-0282">Flagellum</keyword>
<evidence type="ECO:0000256" key="2">
    <source>
        <dbReference type="ARBA" id="ARBA00004162"/>
    </source>
</evidence>
<dbReference type="InterPro" id="IPR005503">
    <property type="entry name" value="FliL"/>
</dbReference>
<accession>A0A2M9Y3S9</accession>
<keyword evidence="5 10" id="KW-0145">Chemotaxis</keyword>
<reference evidence="11" key="1">
    <citation type="journal article" date="2019" name="PLoS Negl. Trop. Dis.">
        <title>Revisiting the worldwide diversity of Leptospira species in the environment.</title>
        <authorList>
            <person name="Vincent A.T."/>
            <person name="Schiettekatte O."/>
            <person name="Bourhy P."/>
            <person name="Veyrier F.J."/>
            <person name="Picardeau M."/>
        </authorList>
    </citation>
    <scope>NUCLEOTIDE SEQUENCE [LARGE SCALE GENOMIC DNA]</scope>
    <source>
        <strain evidence="11">201800277</strain>
    </source>
</reference>
<sequence length="175" mass="19328">MGDREVDEEEGGLAEGSSASAGMSPIVKWLLYIAAAIFGIIIVTVISMFVAQKTATSVFKQQKNISLVKAPPPLEVYTFQEEFRVNTSDVGESHFVKLKMSLGFESGQPALSAELAARVAQMQNIINLVIARKTKDDLKSITNQLDLREEIKAHLNHILTNGKIKEVYFTEFLVN</sequence>
<dbReference type="Pfam" id="PF03748">
    <property type="entry name" value="FliL"/>
    <property type="match status" value="1"/>
</dbReference>
<dbReference type="GeneID" id="93340399"/>
<dbReference type="PANTHER" id="PTHR35091:SF2">
    <property type="entry name" value="FLAGELLAR PROTEIN FLIL"/>
    <property type="match status" value="1"/>
</dbReference>
<dbReference type="OrthoDB" id="9812383at2"/>
<keyword evidence="12" id="KW-1185">Reference proteome</keyword>
<dbReference type="GO" id="GO:0071978">
    <property type="term" value="P:bacterial-type flagellum-dependent swarming motility"/>
    <property type="evidence" value="ECO:0007669"/>
    <property type="project" value="TreeGrafter"/>
</dbReference>
<dbReference type="GO" id="GO:0005886">
    <property type="term" value="C:plasma membrane"/>
    <property type="evidence" value="ECO:0007669"/>
    <property type="project" value="UniProtKB-SubCell"/>
</dbReference>
<dbReference type="PANTHER" id="PTHR35091">
    <property type="entry name" value="FLAGELLAR PROTEIN FLIL"/>
    <property type="match status" value="1"/>
</dbReference>
<evidence type="ECO:0000256" key="10">
    <source>
        <dbReference type="RuleBase" id="RU364125"/>
    </source>
</evidence>
<keyword evidence="11" id="KW-0966">Cell projection</keyword>
<evidence type="ECO:0000313" key="11">
    <source>
        <dbReference type="EMBL" id="TGK96316.1"/>
    </source>
</evidence>
<protein>
    <recommendedName>
        <fullName evidence="10">Flagellar protein FliL</fullName>
    </recommendedName>
</protein>
<keyword evidence="4 10" id="KW-1003">Cell membrane</keyword>
<name>A0A2M9Y3S9_9LEPT</name>
<organism evidence="11 12">
    <name type="scientific">Leptospira brenneri</name>
    <dbReference type="NCBI Taxonomy" id="2023182"/>
    <lineage>
        <taxon>Bacteria</taxon>
        <taxon>Pseudomonadati</taxon>
        <taxon>Spirochaetota</taxon>
        <taxon>Spirochaetia</taxon>
        <taxon>Leptospirales</taxon>
        <taxon>Leptospiraceae</taxon>
        <taxon>Leptospira</taxon>
    </lineage>
</organism>
<keyword evidence="11" id="KW-0969">Cilium</keyword>
<dbReference type="RefSeq" id="WP_002972703.1">
    <property type="nucleotide sequence ID" value="NZ_NPDQ01000002.1"/>
</dbReference>
<evidence type="ECO:0000313" key="12">
    <source>
        <dbReference type="Proteomes" id="UP000297891"/>
    </source>
</evidence>
<dbReference type="EMBL" id="RQFP01000001">
    <property type="protein sequence ID" value="TGK96316.1"/>
    <property type="molecule type" value="Genomic_DNA"/>
</dbReference>
<keyword evidence="8 10" id="KW-1133">Transmembrane helix</keyword>
<keyword evidence="9 10" id="KW-0472">Membrane</keyword>
<evidence type="ECO:0000256" key="6">
    <source>
        <dbReference type="ARBA" id="ARBA00022692"/>
    </source>
</evidence>
<proteinExistence type="inferred from homology"/>
<dbReference type="GO" id="GO:0006935">
    <property type="term" value="P:chemotaxis"/>
    <property type="evidence" value="ECO:0007669"/>
    <property type="project" value="UniProtKB-KW"/>
</dbReference>
<keyword evidence="6 10" id="KW-0812">Transmembrane</keyword>
<evidence type="ECO:0000256" key="4">
    <source>
        <dbReference type="ARBA" id="ARBA00022475"/>
    </source>
</evidence>
<evidence type="ECO:0000256" key="1">
    <source>
        <dbReference type="ARBA" id="ARBA00002254"/>
    </source>
</evidence>
<comment type="subcellular location">
    <subcellularLocation>
        <location evidence="2">Cell membrane</location>
        <topology evidence="2">Single-pass membrane protein</topology>
    </subcellularLocation>
</comment>
<evidence type="ECO:0000256" key="9">
    <source>
        <dbReference type="ARBA" id="ARBA00023136"/>
    </source>
</evidence>
<comment type="caution">
    <text evidence="11">The sequence shown here is derived from an EMBL/GenBank/DDBJ whole genome shotgun (WGS) entry which is preliminary data.</text>
</comment>
<feature type="transmembrane region" description="Helical" evidence="10">
    <location>
        <begin position="29"/>
        <end position="51"/>
    </location>
</feature>
<dbReference type="Proteomes" id="UP000297891">
    <property type="component" value="Unassembled WGS sequence"/>
</dbReference>
<evidence type="ECO:0000256" key="5">
    <source>
        <dbReference type="ARBA" id="ARBA00022500"/>
    </source>
</evidence>
<gene>
    <name evidence="11" type="ORF">EHQ30_06840</name>
</gene>
<comment type="function">
    <text evidence="1 10">Controls the rotational direction of flagella during chemotaxis.</text>
</comment>
<evidence type="ECO:0000256" key="8">
    <source>
        <dbReference type="ARBA" id="ARBA00022989"/>
    </source>
</evidence>
<evidence type="ECO:0000256" key="7">
    <source>
        <dbReference type="ARBA" id="ARBA00022779"/>
    </source>
</evidence>
<keyword evidence="7 10" id="KW-0283">Flagellar rotation</keyword>
<evidence type="ECO:0000256" key="3">
    <source>
        <dbReference type="ARBA" id="ARBA00008281"/>
    </source>
</evidence>
<dbReference type="GO" id="GO:0009425">
    <property type="term" value="C:bacterial-type flagellum basal body"/>
    <property type="evidence" value="ECO:0007669"/>
    <property type="project" value="InterPro"/>
</dbReference>
<comment type="similarity">
    <text evidence="3 10">Belongs to the FliL family.</text>
</comment>
<dbReference type="AlphaFoldDB" id="A0A2M9Y3S9"/>